<dbReference type="AlphaFoldDB" id="A0A5B1CD15"/>
<protein>
    <submittedName>
        <fullName evidence="2">Uncharacterized protein</fullName>
    </submittedName>
</protein>
<accession>A0A5B1CD15</accession>
<evidence type="ECO:0000313" key="3">
    <source>
        <dbReference type="EMBL" id="KAA1259255.1"/>
    </source>
</evidence>
<proteinExistence type="predicted"/>
<reference evidence="2 4" key="1">
    <citation type="submission" date="2019-08" db="EMBL/GenBank/DDBJ databases">
        <title>Deep-cultivation of Planctomycetes and their phenomic and genomic characterization uncovers novel biology.</title>
        <authorList>
            <person name="Wiegand S."/>
            <person name="Jogler M."/>
            <person name="Boedeker C."/>
            <person name="Pinto D."/>
            <person name="Vollmers J."/>
            <person name="Rivas-Marin E."/>
            <person name="Kohn T."/>
            <person name="Peeters S.H."/>
            <person name="Heuer A."/>
            <person name="Rast P."/>
            <person name="Oberbeckmann S."/>
            <person name="Bunk B."/>
            <person name="Jeske O."/>
            <person name="Meyerdierks A."/>
            <person name="Storesund J.E."/>
            <person name="Kallscheuer N."/>
            <person name="Luecker S."/>
            <person name="Lage O.M."/>
            <person name="Pohl T."/>
            <person name="Merkel B.J."/>
            <person name="Hornburger P."/>
            <person name="Mueller R.-W."/>
            <person name="Bruemmer F."/>
            <person name="Labrenz M."/>
            <person name="Spormann A.M."/>
            <person name="Op Den Camp H."/>
            <person name="Overmann J."/>
            <person name="Amann R."/>
            <person name="Jetten M.S.M."/>
            <person name="Mascher T."/>
            <person name="Medema M.H."/>
            <person name="Devos D.P."/>
            <person name="Kaster A.-K."/>
            <person name="Ovreas L."/>
            <person name="Rohde M."/>
            <person name="Galperin M.Y."/>
            <person name="Jogler C."/>
        </authorList>
    </citation>
    <scope>NUCLEOTIDE SEQUENCE [LARGE SCALE GENOMIC DNA]</scope>
    <source>
        <strain evidence="2 4">LF1</strain>
    </source>
</reference>
<dbReference type="Proteomes" id="UP000322699">
    <property type="component" value="Unassembled WGS sequence"/>
</dbReference>
<dbReference type="EMBL" id="VRLW01000001">
    <property type="protein sequence ID" value="KAA1259255.1"/>
    <property type="molecule type" value="Genomic_DNA"/>
</dbReference>
<dbReference type="OrthoDB" id="281311at2"/>
<evidence type="ECO:0000313" key="1">
    <source>
        <dbReference type="EMBL" id="KAA1257038.1"/>
    </source>
</evidence>
<evidence type="ECO:0000313" key="2">
    <source>
        <dbReference type="EMBL" id="KAA1258102.1"/>
    </source>
</evidence>
<organism evidence="2 4">
    <name type="scientific">Rubripirellula obstinata</name>
    <dbReference type="NCBI Taxonomy" id="406547"/>
    <lineage>
        <taxon>Bacteria</taxon>
        <taxon>Pseudomonadati</taxon>
        <taxon>Planctomycetota</taxon>
        <taxon>Planctomycetia</taxon>
        <taxon>Pirellulales</taxon>
        <taxon>Pirellulaceae</taxon>
        <taxon>Rubripirellula</taxon>
    </lineage>
</organism>
<sequence length="118" mass="13248">MAISPQNRARALELAKELNEINGGRYHDDGTPKTFDELEIETNALTDLLSSMALNVSAKDLPAEEKPVRCPKCKAVPKPHDPEDDEPMIVQSARGEVEWINEGYYCRRCRRSFFPSAG</sequence>
<dbReference type="EMBL" id="VRLW01000006">
    <property type="protein sequence ID" value="KAA1257038.1"/>
    <property type="molecule type" value="Genomic_DNA"/>
</dbReference>
<dbReference type="RefSeq" id="WP_068263627.1">
    <property type="nucleotide sequence ID" value="NZ_LWSK01000049.1"/>
</dbReference>
<evidence type="ECO:0000313" key="4">
    <source>
        <dbReference type="Proteomes" id="UP000322699"/>
    </source>
</evidence>
<name>A0A5B1CD15_9BACT</name>
<keyword evidence="4" id="KW-1185">Reference proteome</keyword>
<dbReference type="EMBL" id="VRLW01000001">
    <property type="protein sequence ID" value="KAA1258102.1"/>
    <property type="molecule type" value="Genomic_DNA"/>
</dbReference>
<gene>
    <name evidence="2" type="ORF">LF1_06170</name>
    <name evidence="3" type="ORF">LF1_17840</name>
    <name evidence="1" type="ORF">LF1_56760</name>
</gene>
<comment type="caution">
    <text evidence="2">The sequence shown here is derived from an EMBL/GenBank/DDBJ whole genome shotgun (WGS) entry which is preliminary data.</text>
</comment>